<evidence type="ECO:0000256" key="4">
    <source>
        <dbReference type="ARBA" id="ARBA00023015"/>
    </source>
</evidence>
<protein>
    <submittedName>
        <fullName evidence="8">Transcriptional repressor</fullName>
    </submittedName>
</protein>
<dbReference type="GO" id="GO:0003700">
    <property type="term" value="F:DNA-binding transcription factor activity"/>
    <property type="evidence" value="ECO:0007669"/>
    <property type="project" value="InterPro"/>
</dbReference>
<feature type="binding site" evidence="7">
    <location>
        <position position="131"/>
    </location>
    <ligand>
        <name>Zn(2+)</name>
        <dbReference type="ChEBI" id="CHEBI:29105"/>
    </ligand>
</feature>
<gene>
    <name evidence="8" type="ORF">B9N56_05375</name>
</gene>
<evidence type="ECO:0000256" key="7">
    <source>
        <dbReference type="PIRSR" id="PIRSR602481-1"/>
    </source>
</evidence>
<dbReference type="GO" id="GO:1900376">
    <property type="term" value="P:regulation of secondary metabolite biosynthetic process"/>
    <property type="evidence" value="ECO:0007669"/>
    <property type="project" value="TreeGrafter"/>
</dbReference>
<comment type="similarity">
    <text evidence="1">Belongs to the Fur family.</text>
</comment>
<feature type="binding site" evidence="7">
    <location>
        <position position="134"/>
    </location>
    <ligand>
        <name>Zn(2+)</name>
        <dbReference type="ChEBI" id="CHEBI:29105"/>
    </ligand>
</feature>
<dbReference type="Pfam" id="PF01475">
    <property type="entry name" value="FUR"/>
    <property type="match status" value="1"/>
</dbReference>
<dbReference type="Proteomes" id="UP000215361">
    <property type="component" value="Unassembled WGS sequence"/>
</dbReference>
<dbReference type="AlphaFoldDB" id="A0A133MUQ0"/>
<accession>A0A133MUQ0</accession>
<dbReference type="GO" id="GO:0008270">
    <property type="term" value="F:zinc ion binding"/>
    <property type="evidence" value="ECO:0007669"/>
    <property type="project" value="TreeGrafter"/>
</dbReference>
<proteinExistence type="inferred from homology"/>
<dbReference type="GO" id="GO:0045892">
    <property type="term" value="P:negative regulation of DNA-templated transcription"/>
    <property type="evidence" value="ECO:0007669"/>
    <property type="project" value="TreeGrafter"/>
</dbReference>
<dbReference type="Gene3D" id="1.10.10.10">
    <property type="entry name" value="Winged helix-like DNA-binding domain superfamily/Winged helix DNA-binding domain"/>
    <property type="match status" value="1"/>
</dbReference>
<evidence type="ECO:0000256" key="1">
    <source>
        <dbReference type="ARBA" id="ARBA00007957"/>
    </source>
</evidence>
<keyword evidence="5" id="KW-0238">DNA-binding</keyword>
<dbReference type="EMBL" id="NDYI01000016">
    <property type="protein sequence ID" value="OXZ37611.1"/>
    <property type="molecule type" value="Genomic_DNA"/>
</dbReference>
<evidence type="ECO:0000256" key="5">
    <source>
        <dbReference type="ARBA" id="ARBA00023125"/>
    </source>
</evidence>
<dbReference type="GO" id="GO:0000976">
    <property type="term" value="F:transcription cis-regulatory region binding"/>
    <property type="evidence" value="ECO:0007669"/>
    <property type="project" value="TreeGrafter"/>
</dbReference>
<dbReference type="InterPro" id="IPR043135">
    <property type="entry name" value="Fur_C"/>
</dbReference>
<dbReference type="InterPro" id="IPR002481">
    <property type="entry name" value="FUR"/>
</dbReference>
<organism evidence="8 9">
    <name type="scientific">Finegoldia magna</name>
    <name type="common">Peptostreptococcus magnus</name>
    <dbReference type="NCBI Taxonomy" id="1260"/>
    <lineage>
        <taxon>Bacteria</taxon>
        <taxon>Bacillati</taxon>
        <taxon>Bacillota</taxon>
        <taxon>Tissierellia</taxon>
        <taxon>Tissierellales</taxon>
        <taxon>Peptoniphilaceae</taxon>
        <taxon>Finegoldia</taxon>
    </lineage>
</organism>
<dbReference type="PANTHER" id="PTHR33202:SF8">
    <property type="entry name" value="PEROXIDE-RESPONSIVE REPRESSOR PERR"/>
    <property type="match status" value="1"/>
</dbReference>
<dbReference type="CDD" id="cd07153">
    <property type="entry name" value="Fur_like"/>
    <property type="match status" value="1"/>
</dbReference>
<comment type="caution">
    <text evidence="8">The sequence shown here is derived from an EMBL/GenBank/DDBJ whole genome shotgun (WGS) entry which is preliminary data.</text>
</comment>
<evidence type="ECO:0000313" key="8">
    <source>
        <dbReference type="EMBL" id="OXZ37611.1"/>
    </source>
</evidence>
<dbReference type="Gene3D" id="3.30.1490.190">
    <property type="match status" value="1"/>
</dbReference>
<evidence type="ECO:0000256" key="2">
    <source>
        <dbReference type="ARBA" id="ARBA00022491"/>
    </source>
</evidence>
<sequence>MENNGNYLRTKLLDNGIKPTYQRIVILDYLENNLIHPTVDDIYNYLAPKLTTLSRTTIYNTVKVFVKAGIVSELNIDNSELRYDIKTETHGHFKCEKCGKIYNFNTENTVESSDLKGFKINSTNILINGICKDCLDKENE</sequence>
<keyword evidence="4" id="KW-0805">Transcription regulation</keyword>
<evidence type="ECO:0000256" key="6">
    <source>
        <dbReference type="ARBA" id="ARBA00023163"/>
    </source>
</evidence>
<dbReference type="PANTHER" id="PTHR33202">
    <property type="entry name" value="ZINC UPTAKE REGULATION PROTEIN"/>
    <property type="match status" value="1"/>
</dbReference>
<keyword evidence="7" id="KW-0479">Metal-binding</keyword>
<dbReference type="InterPro" id="IPR036388">
    <property type="entry name" value="WH-like_DNA-bd_sf"/>
</dbReference>
<comment type="cofactor">
    <cofactor evidence="7">
        <name>Zn(2+)</name>
        <dbReference type="ChEBI" id="CHEBI:29105"/>
    </cofactor>
    <text evidence="7">Binds 1 zinc ion per subunit.</text>
</comment>
<dbReference type="RefSeq" id="WP_002837690.1">
    <property type="nucleotide sequence ID" value="NZ_CAUPFM010000005.1"/>
</dbReference>
<keyword evidence="2" id="KW-0678">Repressor</keyword>
<feature type="binding site" evidence="7">
    <location>
        <position position="98"/>
    </location>
    <ligand>
        <name>Zn(2+)</name>
        <dbReference type="ChEBI" id="CHEBI:29105"/>
    </ligand>
</feature>
<evidence type="ECO:0000256" key="3">
    <source>
        <dbReference type="ARBA" id="ARBA00022833"/>
    </source>
</evidence>
<keyword evidence="6" id="KW-0804">Transcription</keyword>
<reference evidence="9" key="1">
    <citation type="submission" date="2017-04" db="EMBL/GenBank/DDBJ databases">
        <title>Finegoldia magna isolated from orthopedic joint implant-associated infections.</title>
        <authorList>
            <person name="Bjorklund S."/>
            <person name="Bruggemann H."/>
            <person name="Jensen A."/>
            <person name="Hellmark B."/>
            <person name="Soderquist B."/>
        </authorList>
    </citation>
    <scope>NUCLEOTIDE SEQUENCE [LARGE SCALE GENOMIC DNA]</scope>
    <source>
        <strain evidence="9">08T492</strain>
    </source>
</reference>
<keyword evidence="3 7" id="KW-0862">Zinc</keyword>
<feature type="binding site" evidence="7">
    <location>
        <position position="95"/>
    </location>
    <ligand>
        <name>Zn(2+)</name>
        <dbReference type="ChEBI" id="CHEBI:29105"/>
    </ligand>
</feature>
<dbReference type="InterPro" id="IPR036390">
    <property type="entry name" value="WH_DNA-bd_sf"/>
</dbReference>
<evidence type="ECO:0000313" key="9">
    <source>
        <dbReference type="Proteomes" id="UP000215361"/>
    </source>
</evidence>
<name>A0A133MUQ0_FINMA</name>
<dbReference type="SUPFAM" id="SSF46785">
    <property type="entry name" value="Winged helix' DNA-binding domain"/>
    <property type="match status" value="1"/>
</dbReference>